<dbReference type="Proteomes" id="UP000789920">
    <property type="component" value="Unassembled WGS sequence"/>
</dbReference>
<gene>
    <name evidence="1" type="ORF">RPERSI_LOCUS30466</name>
</gene>
<protein>
    <submittedName>
        <fullName evidence="1">36237_t:CDS:1</fullName>
    </submittedName>
</protein>
<sequence>YCEEFEMLAALNTYKVLFFEHISYIVVEDNDEFLAEDNKANCHIKVRARDVVKLKEISDPDNISFAL</sequence>
<comment type="caution">
    <text evidence="1">The sequence shown here is derived from an EMBL/GenBank/DDBJ whole genome shotgun (WGS) entry which is preliminary data.</text>
</comment>
<organism evidence="1 2">
    <name type="scientific">Racocetra persica</name>
    <dbReference type="NCBI Taxonomy" id="160502"/>
    <lineage>
        <taxon>Eukaryota</taxon>
        <taxon>Fungi</taxon>
        <taxon>Fungi incertae sedis</taxon>
        <taxon>Mucoromycota</taxon>
        <taxon>Glomeromycotina</taxon>
        <taxon>Glomeromycetes</taxon>
        <taxon>Diversisporales</taxon>
        <taxon>Gigasporaceae</taxon>
        <taxon>Racocetra</taxon>
    </lineage>
</organism>
<keyword evidence="2" id="KW-1185">Reference proteome</keyword>
<proteinExistence type="predicted"/>
<feature type="non-terminal residue" evidence="1">
    <location>
        <position position="67"/>
    </location>
</feature>
<evidence type="ECO:0000313" key="2">
    <source>
        <dbReference type="Proteomes" id="UP000789920"/>
    </source>
</evidence>
<evidence type="ECO:0000313" key="1">
    <source>
        <dbReference type="EMBL" id="CAG8837889.1"/>
    </source>
</evidence>
<accession>A0ACA9SGR0</accession>
<name>A0ACA9SGR0_9GLOM</name>
<dbReference type="EMBL" id="CAJVQC010118921">
    <property type="protein sequence ID" value="CAG8837889.1"/>
    <property type="molecule type" value="Genomic_DNA"/>
</dbReference>
<feature type="non-terminal residue" evidence="1">
    <location>
        <position position="1"/>
    </location>
</feature>
<reference evidence="1" key="1">
    <citation type="submission" date="2021-06" db="EMBL/GenBank/DDBJ databases">
        <authorList>
            <person name="Kallberg Y."/>
            <person name="Tangrot J."/>
            <person name="Rosling A."/>
        </authorList>
    </citation>
    <scope>NUCLEOTIDE SEQUENCE</scope>
    <source>
        <strain evidence="1">MA461A</strain>
    </source>
</reference>